<dbReference type="Proteomes" id="UP000652074">
    <property type="component" value="Unassembled WGS sequence"/>
</dbReference>
<accession>A0ABX1MN12</accession>
<dbReference type="CDD" id="cd00060">
    <property type="entry name" value="FHA"/>
    <property type="match status" value="2"/>
</dbReference>
<organism evidence="2 3">
    <name type="scientific">Aromatoleum petrolei</name>
    <dbReference type="NCBI Taxonomy" id="76116"/>
    <lineage>
        <taxon>Bacteria</taxon>
        <taxon>Pseudomonadati</taxon>
        <taxon>Pseudomonadota</taxon>
        <taxon>Betaproteobacteria</taxon>
        <taxon>Rhodocyclales</taxon>
        <taxon>Rhodocyclaceae</taxon>
        <taxon>Aromatoleum</taxon>
    </lineage>
</organism>
<comment type="caution">
    <text evidence="2">The sequence shown here is derived from an EMBL/GenBank/DDBJ whole genome shotgun (WGS) entry which is preliminary data.</text>
</comment>
<keyword evidence="3" id="KW-1185">Reference proteome</keyword>
<evidence type="ECO:0000313" key="2">
    <source>
        <dbReference type="EMBL" id="NMF87444.1"/>
    </source>
</evidence>
<dbReference type="PROSITE" id="PS50006">
    <property type="entry name" value="FHA_DOMAIN"/>
    <property type="match status" value="1"/>
</dbReference>
<proteinExistence type="predicted"/>
<dbReference type="RefSeq" id="WP_169204879.1">
    <property type="nucleotide sequence ID" value="NZ_CP059560.1"/>
</dbReference>
<feature type="domain" description="FHA" evidence="1">
    <location>
        <begin position="23"/>
        <end position="72"/>
    </location>
</feature>
<sequence>MPKLILSMDGLVLKEIALDKERISIGRKPNNDIQIDNLAISGQHALITTILDDSFLEDQNSTNGTYLNGQPVKKCVLHNNDVIELGKYRLKFLSDVKRRPRGDRVEPSDALRSSAGAFADQRSDAAQMLPPDVLASVTAEQEDDDLRLGIVKVLTGPTAGRELRLAKAMITLGKPGVQVAVITRRPQGYFIAHAEGGTFPQVNNRPIEAGAHPLNNGDILEIAGVRMAFSLAD</sequence>
<dbReference type="InterPro" id="IPR050923">
    <property type="entry name" value="Cell_Proc_Reg/RNA_Proc"/>
</dbReference>
<evidence type="ECO:0000313" key="3">
    <source>
        <dbReference type="Proteomes" id="UP000652074"/>
    </source>
</evidence>
<evidence type="ECO:0000259" key="1">
    <source>
        <dbReference type="PROSITE" id="PS50006"/>
    </source>
</evidence>
<dbReference type="EMBL" id="WTVR01000004">
    <property type="protein sequence ID" value="NMF87444.1"/>
    <property type="molecule type" value="Genomic_DNA"/>
</dbReference>
<protein>
    <submittedName>
        <fullName evidence="2">FHA domain-containing protein</fullName>
    </submittedName>
</protein>
<dbReference type="SUPFAM" id="SSF49879">
    <property type="entry name" value="SMAD/FHA domain"/>
    <property type="match status" value="2"/>
</dbReference>
<dbReference type="InterPro" id="IPR008984">
    <property type="entry name" value="SMAD_FHA_dom_sf"/>
</dbReference>
<reference evidence="2 3" key="1">
    <citation type="submission" date="2019-12" db="EMBL/GenBank/DDBJ databases">
        <title>Comparative genomics gives insights into the taxonomy of the Azoarcus-Aromatoleum group and reveals separate origins of nif in the plant-associated Azoarcus and non-plant-associated Aromatoleum sub-groups.</title>
        <authorList>
            <person name="Lafos M."/>
            <person name="Maluk M."/>
            <person name="Batista M."/>
            <person name="Junghare M."/>
            <person name="Carmona M."/>
            <person name="Faoro H."/>
            <person name="Cruz L.M."/>
            <person name="Battistoni F."/>
            <person name="De Souza E."/>
            <person name="Pedrosa F."/>
            <person name="Chen W.-M."/>
            <person name="Poole P.S."/>
            <person name="Dixon R.A."/>
            <person name="James E.K."/>
        </authorList>
    </citation>
    <scope>NUCLEOTIDE SEQUENCE [LARGE SCALE GENOMIC DNA]</scope>
    <source>
        <strain evidence="2 3">ToN1</strain>
    </source>
</reference>
<dbReference type="Gene3D" id="2.60.200.20">
    <property type="match status" value="2"/>
</dbReference>
<dbReference type="SMART" id="SM00240">
    <property type="entry name" value="FHA"/>
    <property type="match status" value="1"/>
</dbReference>
<dbReference type="PANTHER" id="PTHR23308">
    <property type="entry name" value="NUCLEAR INHIBITOR OF PROTEIN PHOSPHATASE-1"/>
    <property type="match status" value="1"/>
</dbReference>
<name>A0ABX1MN12_9RHOO</name>
<dbReference type="InterPro" id="IPR000253">
    <property type="entry name" value="FHA_dom"/>
</dbReference>
<dbReference type="Pfam" id="PF00498">
    <property type="entry name" value="FHA"/>
    <property type="match status" value="1"/>
</dbReference>
<gene>
    <name evidence="2" type="ORF">GPA26_03005</name>
</gene>